<feature type="compositionally biased region" description="Low complexity" evidence="8">
    <location>
        <begin position="223"/>
        <end position="235"/>
    </location>
</feature>
<feature type="coiled-coil region" evidence="7">
    <location>
        <begin position="133"/>
        <end position="198"/>
    </location>
</feature>
<feature type="compositionally biased region" description="Polar residues" evidence="8">
    <location>
        <begin position="87"/>
        <end position="106"/>
    </location>
</feature>
<evidence type="ECO:0000256" key="3">
    <source>
        <dbReference type="ARBA" id="ARBA00022692"/>
    </source>
</evidence>
<dbReference type="PANTHER" id="PTHR16208:SF1">
    <property type="entry name" value="SYNTAPHILIN"/>
    <property type="match status" value="1"/>
</dbReference>
<keyword evidence="6" id="KW-0472">Membrane</keyword>
<keyword evidence="2" id="KW-0597">Phosphoprotein</keyword>
<evidence type="ECO:0000256" key="8">
    <source>
        <dbReference type="SAM" id="MobiDB-lite"/>
    </source>
</evidence>
<dbReference type="EMBL" id="JAFJMO010000013">
    <property type="protein sequence ID" value="KAJ8258466.1"/>
    <property type="molecule type" value="Genomic_DNA"/>
</dbReference>
<dbReference type="InterPro" id="IPR028197">
    <property type="entry name" value="Syntaphilin/Syntabulin"/>
</dbReference>
<dbReference type="GO" id="GO:0005881">
    <property type="term" value="C:cytoplasmic microtubule"/>
    <property type="evidence" value="ECO:0007669"/>
    <property type="project" value="TreeGrafter"/>
</dbReference>
<evidence type="ECO:0000313" key="9">
    <source>
        <dbReference type="EMBL" id="KAJ8258466.1"/>
    </source>
</evidence>
<dbReference type="GO" id="GO:0016020">
    <property type="term" value="C:membrane"/>
    <property type="evidence" value="ECO:0007669"/>
    <property type="project" value="UniProtKB-SubCell"/>
</dbReference>
<dbReference type="AlphaFoldDB" id="A0A9Q1D4G6"/>
<dbReference type="PANTHER" id="PTHR16208">
    <property type="entry name" value="MICROTUBULE-ASSOCIATED PROTEIN/SYNTAPHILIN"/>
    <property type="match status" value="1"/>
</dbReference>
<feature type="compositionally biased region" description="Low complexity" evidence="8">
    <location>
        <begin position="309"/>
        <end position="318"/>
    </location>
</feature>
<feature type="region of interest" description="Disordered" evidence="8">
    <location>
        <begin position="38"/>
        <end position="69"/>
    </location>
</feature>
<name>A0A9Q1D4G6_CONCO</name>
<keyword evidence="5 7" id="KW-0175">Coiled coil</keyword>
<evidence type="ECO:0008006" key="11">
    <source>
        <dbReference type="Google" id="ProtNLM"/>
    </source>
</evidence>
<evidence type="ECO:0000256" key="1">
    <source>
        <dbReference type="ARBA" id="ARBA00004167"/>
    </source>
</evidence>
<accession>A0A9Q1D4G6</accession>
<evidence type="ECO:0000256" key="7">
    <source>
        <dbReference type="SAM" id="Coils"/>
    </source>
</evidence>
<feature type="region of interest" description="Disordered" evidence="8">
    <location>
        <begin position="302"/>
        <end position="325"/>
    </location>
</feature>
<dbReference type="GO" id="GO:0030182">
    <property type="term" value="P:neuron differentiation"/>
    <property type="evidence" value="ECO:0007669"/>
    <property type="project" value="TreeGrafter"/>
</dbReference>
<keyword evidence="10" id="KW-1185">Reference proteome</keyword>
<feature type="compositionally biased region" description="Pro residues" evidence="8">
    <location>
        <begin position="347"/>
        <end position="358"/>
    </location>
</feature>
<dbReference type="GO" id="GO:0005739">
    <property type="term" value="C:mitochondrion"/>
    <property type="evidence" value="ECO:0007669"/>
    <property type="project" value="TreeGrafter"/>
</dbReference>
<sequence length="495" mass="53701">MSAPVSQKASTASQSFDYCRFIELDCVPMETGFMVSMRPSHGHMPHQSPERHRRRTAPSCSSRDPYGSASVCSSTSGSCRGSDCSPTARSYPTTPRRTVKYTSCNDNHGIRPPPPEQYLTPLQQKEVCIRHLRARLKENMETLQDRDSEIEDLRTQLSRMQEDWIEEECHRVEAQLALKEAQREIQQLKQVVDVLHLHQAEPRGAAGPGRGPGARPERGGDPGQRLRLRGQPGRPAAGHAAVRGPASPYALPRSFTYDKLCTCDLLLEELEAGSSSQPCLSRAHLYLQHLRECAAQTEHALRPPGLAHPRSPSCSPSSTWISEEGEGPDTVAAETVAVDGVTVGDPDWPPPPPTPPPSGAVELPPTVQTCQPTGAGPLEEHCRVSVEVEEEEEEGEDDTEVQDGAGAGAGAEGGQDEAPLQKSYWSRHFLMDLLAVAVPVVPAVAWLCRGPRRPGEPVYNMGSLLRGCCALTLHSLRRGGVARCSPVSARGGTEI</sequence>
<evidence type="ECO:0000256" key="6">
    <source>
        <dbReference type="ARBA" id="ARBA00023136"/>
    </source>
</evidence>
<protein>
    <recommendedName>
        <fullName evidence="11">Syntaphilin</fullName>
    </recommendedName>
</protein>
<organism evidence="9 10">
    <name type="scientific">Conger conger</name>
    <name type="common">Conger eel</name>
    <name type="synonym">Muraena conger</name>
    <dbReference type="NCBI Taxonomy" id="82655"/>
    <lineage>
        <taxon>Eukaryota</taxon>
        <taxon>Metazoa</taxon>
        <taxon>Chordata</taxon>
        <taxon>Craniata</taxon>
        <taxon>Vertebrata</taxon>
        <taxon>Euteleostomi</taxon>
        <taxon>Actinopterygii</taxon>
        <taxon>Neopterygii</taxon>
        <taxon>Teleostei</taxon>
        <taxon>Anguilliformes</taxon>
        <taxon>Congridae</taxon>
        <taxon>Conger</taxon>
    </lineage>
</organism>
<evidence type="ECO:0000313" key="10">
    <source>
        <dbReference type="Proteomes" id="UP001152803"/>
    </source>
</evidence>
<keyword evidence="4" id="KW-1133">Transmembrane helix</keyword>
<proteinExistence type="predicted"/>
<dbReference type="OrthoDB" id="5807119at2759"/>
<reference evidence="9" key="1">
    <citation type="journal article" date="2023" name="Science">
        <title>Genome structures resolve the early diversification of teleost fishes.</title>
        <authorList>
            <person name="Parey E."/>
            <person name="Louis A."/>
            <person name="Montfort J."/>
            <person name="Bouchez O."/>
            <person name="Roques C."/>
            <person name="Iampietro C."/>
            <person name="Lluch J."/>
            <person name="Castinel A."/>
            <person name="Donnadieu C."/>
            <person name="Desvignes T."/>
            <person name="Floi Bucao C."/>
            <person name="Jouanno E."/>
            <person name="Wen M."/>
            <person name="Mejri S."/>
            <person name="Dirks R."/>
            <person name="Jansen H."/>
            <person name="Henkel C."/>
            <person name="Chen W.J."/>
            <person name="Zahm M."/>
            <person name="Cabau C."/>
            <person name="Klopp C."/>
            <person name="Thompson A.W."/>
            <person name="Robinson-Rechavi M."/>
            <person name="Braasch I."/>
            <person name="Lecointre G."/>
            <person name="Bobe J."/>
            <person name="Postlethwait J.H."/>
            <person name="Berthelot C."/>
            <person name="Roest Crollius H."/>
            <person name="Guiguen Y."/>
        </authorList>
    </citation>
    <scope>NUCLEOTIDE SEQUENCE</scope>
    <source>
        <strain evidence="9">Concon-B</strain>
    </source>
</reference>
<comment type="subcellular location">
    <subcellularLocation>
        <location evidence="1">Membrane</location>
        <topology evidence="1">Single-pass membrane protein</topology>
    </subcellularLocation>
</comment>
<feature type="region of interest" description="Disordered" evidence="8">
    <location>
        <begin position="342"/>
        <end position="417"/>
    </location>
</feature>
<feature type="region of interest" description="Disordered" evidence="8">
    <location>
        <begin position="201"/>
        <end position="244"/>
    </location>
</feature>
<dbReference type="Proteomes" id="UP001152803">
    <property type="component" value="Unassembled WGS sequence"/>
</dbReference>
<feature type="compositionally biased region" description="Acidic residues" evidence="8">
    <location>
        <begin position="387"/>
        <end position="401"/>
    </location>
</feature>
<evidence type="ECO:0000256" key="2">
    <source>
        <dbReference type="ARBA" id="ARBA00022553"/>
    </source>
</evidence>
<dbReference type="Pfam" id="PF15290">
    <property type="entry name" value="Syntaphilin"/>
    <property type="match status" value="1"/>
</dbReference>
<feature type="region of interest" description="Disordered" evidence="8">
    <location>
        <begin position="83"/>
        <end position="114"/>
    </location>
</feature>
<gene>
    <name evidence="9" type="ORF">COCON_G00174780</name>
</gene>
<comment type="caution">
    <text evidence="9">The sequence shown here is derived from an EMBL/GenBank/DDBJ whole genome shotgun (WGS) entry which is preliminary data.</text>
</comment>
<evidence type="ECO:0000256" key="4">
    <source>
        <dbReference type="ARBA" id="ARBA00022989"/>
    </source>
</evidence>
<evidence type="ECO:0000256" key="5">
    <source>
        <dbReference type="ARBA" id="ARBA00023054"/>
    </source>
</evidence>
<keyword evidence="3" id="KW-0812">Transmembrane</keyword>